<proteinExistence type="inferred from homology"/>
<dbReference type="NCBIfam" id="TIGR00401">
    <property type="entry name" value="msrA"/>
    <property type="match status" value="1"/>
</dbReference>
<dbReference type="OrthoDB" id="4174719at2"/>
<dbReference type="NCBIfam" id="NF004036">
    <property type="entry name" value="PRK05508.1"/>
    <property type="match status" value="1"/>
</dbReference>
<keyword evidence="9" id="KW-0732">Signal</keyword>
<feature type="region of interest" description="Disordered" evidence="8">
    <location>
        <begin position="140"/>
        <end position="204"/>
    </location>
</feature>
<evidence type="ECO:0000256" key="2">
    <source>
        <dbReference type="ARBA" id="ARBA00023268"/>
    </source>
</evidence>
<comment type="catalytic activity">
    <reaction evidence="4 7">
        <text>L-methionyl-[protein] + [thioredoxin]-disulfide + H2O = L-methionyl-(S)-S-oxide-[protein] + [thioredoxin]-dithiol</text>
        <dbReference type="Rhea" id="RHEA:14217"/>
        <dbReference type="Rhea" id="RHEA-COMP:10698"/>
        <dbReference type="Rhea" id="RHEA-COMP:10700"/>
        <dbReference type="Rhea" id="RHEA-COMP:12313"/>
        <dbReference type="Rhea" id="RHEA-COMP:12315"/>
        <dbReference type="ChEBI" id="CHEBI:15377"/>
        <dbReference type="ChEBI" id="CHEBI:16044"/>
        <dbReference type="ChEBI" id="CHEBI:29950"/>
        <dbReference type="ChEBI" id="CHEBI:44120"/>
        <dbReference type="ChEBI" id="CHEBI:50058"/>
        <dbReference type="EC" id="1.8.4.11"/>
    </reaction>
</comment>
<dbReference type="HAMAP" id="MF_01401">
    <property type="entry name" value="MsrA"/>
    <property type="match status" value="1"/>
</dbReference>
<dbReference type="SUPFAM" id="SSF55068">
    <property type="entry name" value="Peptide methionine sulfoxide reductase"/>
    <property type="match status" value="1"/>
</dbReference>
<name>A0A1Y3QQU8_9BACT</name>
<evidence type="ECO:0000256" key="4">
    <source>
        <dbReference type="ARBA" id="ARBA00047806"/>
    </source>
</evidence>
<feature type="domain" description="MsrB" evidence="10">
    <location>
        <begin position="17"/>
        <end position="137"/>
    </location>
</feature>
<keyword evidence="2" id="KW-0511">Multifunctional enzyme</keyword>
<dbReference type="Proteomes" id="UP000195772">
    <property type="component" value="Unassembled WGS sequence"/>
</dbReference>
<evidence type="ECO:0000313" key="11">
    <source>
        <dbReference type="EMBL" id="OUN01956.1"/>
    </source>
</evidence>
<evidence type="ECO:0000313" key="12">
    <source>
        <dbReference type="Proteomes" id="UP000195772"/>
    </source>
</evidence>
<evidence type="ECO:0000256" key="7">
    <source>
        <dbReference type="HAMAP-Rule" id="MF_01401"/>
    </source>
</evidence>
<keyword evidence="1 7" id="KW-0560">Oxidoreductase</keyword>
<protein>
    <recommendedName>
        <fullName evidence="7">Peptide methionine sulfoxide reductase MsrA</fullName>
        <shortName evidence="7">Protein-methionine-S-oxide reductase</shortName>
        <ecNumber evidence="7">1.8.4.11</ecNumber>
    </recommendedName>
    <alternativeName>
        <fullName evidence="7">Peptide-methionine (S)-S-oxide reductase</fullName>
        <shortName evidence="7">Peptide Met(O) reductase</shortName>
    </alternativeName>
</protein>
<dbReference type="GO" id="GO:0033744">
    <property type="term" value="F:L-methionine:thioredoxin-disulfide S-oxidoreductase activity"/>
    <property type="evidence" value="ECO:0007669"/>
    <property type="project" value="RHEA"/>
</dbReference>
<evidence type="ECO:0000256" key="8">
    <source>
        <dbReference type="SAM" id="MobiDB-lite"/>
    </source>
</evidence>
<evidence type="ECO:0000256" key="9">
    <source>
        <dbReference type="SAM" id="SignalP"/>
    </source>
</evidence>
<dbReference type="PANTHER" id="PTHR43774">
    <property type="entry name" value="PEPTIDE METHIONINE SULFOXIDE REDUCTASE"/>
    <property type="match status" value="1"/>
</dbReference>
<dbReference type="AlphaFoldDB" id="A0A1Y3QQU8"/>
<reference evidence="12" key="1">
    <citation type="submission" date="2017-04" db="EMBL/GenBank/DDBJ databases">
        <title>Function of individual gut microbiota members based on whole genome sequencing of pure cultures obtained from chicken caecum.</title>
        <authorList>
            <person name="Medvecky M."/>
            <person name="Cejkova D."/>
            <person name="Polansky O."/>
            <person name="Karasova D."/>
            <person name="Kubasova T."/>
            <person name="Cizek A."/>
            <person name="Rychlik I."/>
        </authorList>
    </citation>
    <scope>NUCLEOTIDE SEQUENCE [LARGE SCALE GENOMIC DNA]</scope>
    <source>
        <strain evidence="12">An90</strain>
    </source>
</reference>
<dbReference type="InterPro" id="IPR002579">
    <property type="entry name" value="Met_Sox_Rdtase_MsrB_dom"/>
</dbReference>
<dbReference type="NCBIfam" id="TIGR00357">
    <property type="entry name" value="peptide-methionine (R)-S-oxide reductase MsrB"/>
    <property type="match status" value="1"/>
</dbReference>
<gene>
    <name evidence="7" type="primary">msrA</name>
    <name evidence="11" type="ORF">B5G41_14010</name>
</gene>
<feature type="active site" evidence="7">
    <location>
        <position position="218"/>
    </location>
</feature>
<comment type="catalytic activity">
    <reaction evidence="6 7">
        <text>[thioredoxin]-disulfide + L-methionine + H2O = L-methionine (S)-S-oxide + [thioredoxin]-dithiol</text>
        <dbReference type="Rhea" id="RHEA:19993"/>
        <dbReference type="Rhea" id="RHEA-COMP:10698"/>
        <dbReference type="Rhea" id="RHEA-COMP:10700"/>
        <dbReference type="ChEBI" id="CHEBI:15377"/>
        <dbReference type="ChEBI" id="CHEBI:29950"/>
        <dbReference type="ChEBI" id="CHEBI:50058"/>
        <dbReference type="ChEBI" id="CHEBI:57844"/>
        <dbReference type="ChEBI" id="CHEBI:58772"/>
        <dbReference type="EC" id="1.8.4.11"/>
    </reaction>
</comment>
<dbReference type="PANTHER" id="PTHR43774:SF1">
    <property type="entry name" value="PEPTIDE METHIONINE SULFOXIDE REDUCTASE MSRA 2"/>
    <property type="match status" value="1"/>
</dbReference>
<dbReference type="GO" id="GO:0008113">
    <property type="term" value="F:peptide-methionine (S)-S-oxide reductase activity"/>
    <property type="evidence" value="ECO:0007669"/>
    <property type="project" value="UniProtKB-UniRule"/>
</dbReference>
<dbReference type="GO" id="GO:0033743">
    <property type="term" value="F:peptide-methionine (R)-S-oxide reductase activity"/>
    <property type="evidence" value="ECO:0007669"/>
    <property type="project" value="UniProtKB-EC"/>
</dbReference>
<dbReference type="NCBIfam" id="NF004042">
    <property type="entry name" value="PRK05550.1"/>
    <property type="match status" value="1"/>
</dbReference>
<organism evidence="11 12">
    <name type="scientific">Alistipes onderdonkii</name>
    <dbReference type="NCBI Taxonomy" id="328813"/>
    <lineage>
        <taxon>Bacteria</taxon>
        <taxon>Pseudomonadati</taxon>
        <taxon>Bacteroidota</taxon>
        <taxon>Bacteroidia</taxon>
        <taxon>Bacteroidales</taxon>
        <taxon>Rikenellaceae</taxon>
        <taxon>Alistipes</taxon>
    </lineage>
</organism>
<feature type="compositionally biased region" description="Polar residues" evidence="8">
    <location>
        <begin position="165"/>
        <end position="191"/>
    </location>
</feature>
<evidence type="ECO:0000256" key="6">
    <source>
        <dbReference type="ARBA" id="ARBA00048782"/>
    </source>
</evidence>
<comment type="catalytic activity">
    <reaction evidence="5">
        <text>L-methionyl-[protein] + [thioredoxin]-disulfide + H2O = L-methionyl-(R)-S-oxide-[protein] + [thioredoxin]-dithiol</text>
        <dbReference type="Rhea" id="RHEA:24164"/>
        <dbReference type="Rhea" id="RHEA-COMP:10698"/>
        <dbReference type="Rhea" id="RHEA-COMP:10700"/>
        <dbReference type="Rhea" id="RHEA-COMP:12313"/>
        <dbReference type="Rhea" id="RHEA-COMP:12314"/>
        <dbReference type="ChEBI" id="CHEBI:15377"/>
        <dbReference type="ChEBI" id="CHEBI:16044"/>
        <dbReference type="ChEBI" id="CHEBI:29950"/>
        <dbReference type="ChEBI" id="CHEBI:45764"/>
        <dbReference type="ChEBI" id="CHEBI:50058"/>
        <dbReference type="EC" id="1.8.4.12"/>
    </reaction>
</comment>
<dbReference type="EMBL" id="NFHB01000011">
    <property type="protein sequence ID" value="OUN01956.1"/>
    <property type="molecule type" value="Genomic_DNA"/>
</dbReference>
<sequence length="367" mass="39775">MRLLVLIIGLALAGAVKAQDMKPLTPEERRVIVDKGTEAPFSGRYYKHRGEGVYRCRQCGAPLYRSQDKFDAGCGWPSFDDEIPGAVRRTTDADGRRTEITCARCGGHLGHVFTGEGFTLKNTRHCVNSVSLVFEPEGEASAGAETAVKPAASSPESEGRAASQPEKQTQQPGTQSGSPGAQASGADSTSAAARPGDGMPPAGQAAECGATAIFAGGCFWGVEYMLSKVPGVLKVESGYIGGTTENPTYEEVCSHRTGHAEAVRVVFDPAKVSYETLARLFFEIHDPTQENGQGPDLGDQYRSEIFYTSPAQQATAERLIAELRRKGYDVVTQVTPAGRFWPAEDYHQRYYERKGTQPYCHAYTKRF</sequence>
<comment type="similarity">
    <text evidence="7">Belongs to the MsrA Met sulfoxide reductase family.</text>
</comment>
<evidence type="ECO:0000259" key="10">
    <source>
        <dbReference type="PROSITE" id="PS51790"/>
    </source>
</evidence>
<dbReference type="Pfam" id="PF01641">
    <property type="entry name" value="SelR"/>
    <property type="match status" value="1"/>
</dbReference>
<dbReference type="InterPro" id="IPR011057">
    <property type="entry name" value="Mss4-like_sf"/>
</dbReference>
<dbReference type="Gene3D" id="3.30.1060.10">
    <property type="entry name" value="Peptide methionine sulphoxide reductase MsrA"/>
    <property type="match status" value="1"/>
</dbReference>
<dbReference type="InterPro" id="IPR002569">
    <property type="entry name" value="Met_Sox_Rdtase_MsrA_dom"/>
</dbReference>
<dbReference type="Pfam" id="PF01625">
    <property type="entry name" value="PMSR"/>
    <property type="match status" value="1"/>
</dbReference>
<feature type="signal peptide" evidence="9">
    <location>
        <begin position="1"/>
        <end position="18"/>
    </location>
</feature>
<evidence type="ECO:0000256" key="3">
    <source>
        <dbReference type="ARBA" id="ARBA00024679"/>
    </source>
</evidence>
<evidence type="ECO:0000256" key="1">
    <source>
        <dbReference type="ARBA" id="ARBA00023002"/>
    </source>
</evidence>
<evidence type="ECO:0000256" key="5">
    <source>
        <dbReference type="ARBA" id="ARBA00048488"/>
    </source>
</evidence>
<comment type="function">
    <text evidence="3 7">Has an important function as a repair enzyme for proteins that have been inactivated by oxidation. Catalyzes the reversible oxidation-reduction of methionine sulfoxide in proteins to methionine.</text>
</comment>
<dbReference type="EC" id="1.8.4.11" evidence="7"/>
<dbReference type="eggNOG" id="COG0225">
    <property type="taxonomic scope" value="Bacteria"/>
</dbReference>
<dbReference type="SUPFAM" id="SSF51316">
    <property type="entry name" value="Mss4-like"/>
    <property type="match status" value="1"/>
</dbReference>
<dbReference type="PROSITE" id="PS51790">
    <property type="entry name" value="MSRB"/>
    <property type="match status" value="1"/>
</dbReference>
<feature type="chain" id="PRO_5012644171" description="Peptide methionine sulfoxide reductase MsrA" evidence="9">
    <location>
        <begin position="19"/>
        <end position="367"/>
    </location>
</feature>
<comment type="caution">
    <text evidence="11">The sequence shown here is derived from an EMBL/GenBank/DDBJ whole genome shotgun (WGS) entry which is preliminary data.</text>
</comment>
<accession>A0A1Y3QQU8</accession>
<dbReference type="eggNOG" id="COG0229">
    <property type="taxonomic scope" value="Bacteria"/>
</dbReference>
<dbReference type="InterPro" id="IPR036509">
    <property type="entry name" value="Met_Sox_Rdtase_MsrA_sf"/>
</dbReference>
<dbReference type="Gene3D" id="2.170.150.20">
    <property type="entry name" value="Peptide methionine sulfoxide reductase"/>
    <property type="match status" value="1"/>
</dbReference>